<evidence type="ECO:0000313" key="5">
    <source>
        <dbReference type="EMBL" id="TPE55282.1"/>
    </source>
</evidence>
<dbReference type="EMBL" id="VFRR01000002">
    <property type="protein sequence ID" value="TPE55282.1"/>
    <property type="molecule type" value="Genomic_DNA"/>
</dbReference>
<gene>
    <name evidence="5" type="ORF">FJM67_01665</name>
</gene>
<dbReference type="InterPro" id="IPR018060">
    <property type="entry name" value="HTH_AraC"/>
</dbReference>
<dbReference type="OrthoDB" id="9803764at2"/>
<dbReference type="PANTHER" id="PTHR43130">
    <property type="entry name" value="ARAC-FAMILY TRANSCRIPTIONAL REGULATOR"/>
    <property type="match status" value="1"/>
</dbReference>
<dbReference type="InterPro" id="IPR029062">
    <property type="entry name" value="Class_I_gatase-like"/>
</dbReference>
<dbReference type="Pfam" id="PF01965">
    <property type="entry name" value="DJ-1_PfpI"/>
    <property type="match status" value="1"/>
</dbReference>
<organism evidence="5 6">
    <name type="scientific">Maribrevibacterium harenarium</name>
    <dbReference type="NCBI Taxonomy" id="2589817"/>
    <lineage>
        <taxon>Bacteria</taxon>
        <taxon>Pseudomonadati</taxon>
        <taxon>Pseudomonadota</taxon>
        <taxon>Gammaproteobacteria</taxon>
        <taxon>Oceanospirillales</taxon>
        <taxon>Oceanospirillaceae</taxon>
        <taxon>Maribrevibacterium</taxon>
    </lineage>
</organism>
<proteinExistence type="predicted"/>
<evidence type="ECO:0000256" key="3">
    <source>
        <dbReference type="ARBA" id="ARBA00023163"/>
    </source>
</evidence>
<dbReference type="PANTHER" id="PTHR43130:SF3">
    <property type="entry name" value="HTH-TYPE TRANSCRIPTIONAL REGULATOR RV1931C"/>
    <property type="match status" value="1"/>
</dbReference>
<dbReference type="SMART" id="SM00342">
    <property type="entry name" value="HTH_ARAC"/>
    <property type="match status" value="1"/>
</dbReference>
<dbReference type="InterPro" id="IPR009057">
    <property type="entry name" value="Homeodomain-like_sf"/>
</dbReference>
<accession>A0A501X439</accession>
<evidence type="ECO:0000313" key="6">
    <source>
        <dbReference type="Proteomes" id="UP000315901"/>
    </source>
</evidence>
<keyword evidence="3" id="KW-0804">Transcription</keyword>
<dbReference type="GO" id="GO:0043565">
    <property type="term" value="F:sequence-specific DNA binding"/>
    <property type="evidence" value="ECO:0007669"/>
    <property type="project" value="InterPro"/>
</dbReference>
<keyword evidence="1" id="KW-0805">Transcription regulation</keyword>
<dbReference type="Pfam" id="PF12833">
    <property type="entry name" value="HTH_18"/>
    <property type="match status" value="1"/>
</dbReference>
<dbReference type="Gene3D" id="3.40.50.880">
    <property type="match status" value="1"/>
</dbReference>
<dbReference type="CDD" id="cd03137">
    <property type="entry name" value="GATase1_AraC_1"/>
    <property type="match status" value="1"/>
</dbReference>
<reference evidence="5 6" key="1">
    <citation type="submission" date="2019-06" db="EMBL/GenBank/DDBJ databases">
        <title>A novel bacterium of genus Marinomonas, isolated from coastal sand.</title>
        <authorList>
            <person name="Huang H."/>
            <person name="Mo K."/>
            <person name="Hu Y."/>
        </authorList>
    </citation>
    <scope>NUCLEOTIDE SEQUENCE [LARGE SCALE GENOMIC DNA]</scope>
    <source>
        <strain evidence="5 6">HB171799</strain>
    </source>
</reference>
<dbReference type="SUPFAM" id="SSF46689">
    <property type="entry name" value="Homeodomain-like"/>
    <property type="match status" value="2"/>
</dbReference>
<dbReference type="InterPro" id="IPR002818">
    <property type="entry name" value="DJ-1/PfpI"/>
</dbReference>
<dbReference type="GO" id="GO:0003700">
    <property type="term" value="F:DNA-binding transcription factor activity"/>
    <property type="evidence" value="ECO:0007669"/>
    <property type="project" value="InterPro"/>
</dbReference>
<comment type="caution">
    <text evidence="5">The sequence shown here is derived from an EMBL/GenBank/DDBJ whole genome shotgun (WGS) entry which is preliminary data.</text>
</comment>
<dbReference type="RefSeq" id="WP_140586945.1">
    <property type="nucleotide sequence ID" value="NZ_VFRR01000002.1"/>
</dbReference>
<sequence>MRVAVLSYPDVALFELASAVELFGLPRPEFADWYECDVVSFEDQPLPTTTGLQLIAKHITTLDAYDMLVVPSWPTNVTPSEHMASELKRFAKGGNRLISFCSGAFLLAELGLFDGREATTHWRYANKFKDRFPAVTYRDNVLYLYDGKIGCSAGSAAGIDLGLEVIRQDHGYDIANQVARRLVLSPHRQGGQAQFVETPVLAVPNQFSETIDWALSHLNDAIDIDTLAARARMSRRTFDRKFRSSFDMSPKHWLVVQRLEKAKRQLEEGHQNMERIAAQSGFDNATTLRHHFRKILSISPRQYRQQFMVRAD</sequence>
<protein>
    <submittedName>
        <fullName evidence="5">Helix-turn-helix domain-containing protein</fullName>
    </submittedName>
</protein>
<feature type="domain" description="HTH araC/xylS-type" evidence="4">
    <location>
        <begin position="208"/>
        <end position="306"/>
    </location>
</feature>
<evidence type="ECO:0000259" key="4">
    <source>
        <dbReference type="PROSITE" id="PS01124"/>
    </source>
</evidence>
<dbReference type="PROSITE" id="PS00041">
    <property type="entry name" value="HTH_ARAC_FAMILY_1"/>
    <property type="match status" value="1"/>
</dbReference>
<dbReference type="SUPFAM" id="SSF52317">
    <property type="entry name" value="Class I glutamine amidotransferase-like"/>
    <property type="match status" value="1"/>
</dbReference>
<dbReference type="Gene3D" id="1.10.10.60">
    <property type="entry name" value="Homeodomain-like"/>
    <property type="match status" value="1"/>
</dbReference>
<dbReference type="Proteomes" id="UP000315901">
    <property type="component" value="Unassembled WGS sequence"/>
</dbReference>
<keyword evidence="6" id="KW-1185">Reference proteome</keyword>
<dbReference type="AlphaFoldDB" id="A0A501X439"/>
<keyword evidence="2" id="KW-0238">DNA-binding</keyword>
<dbReference type="InterPro" id="IPR052158">
    <property type="entry name" value="INH-QAR"/>
</dbReference>
<dbReference type="InterPro" id="IPR018062">
    <property type="entry name" value="HTH_AraC-typ_CS"/>
</dbReference>
<dbReference type="PROSITE" id="PS01124">
    <property type="entry name" value="HTH_ARAC_FAMILY_2"/>
    <property type="match status" value="1"/>
</dbReference>
<evidence type="ECO:0000256" key="1">
    <source>
        <dbReference type="ARBA" id="ARBA00023015"/>
    </source>
</evidence>
<name>A0A501X439_9GAMM</name>
<evidence type="ECO:0000256" key="2">
    <source>
        <dbReference type="ARBA" id="ARBA00023125"/>
    </source>
</evidence>